<keyword evidence="7" id="KW-0862">Zinc</keyword>
<name>A0A6C0H0E2_9ZZZZ</name>
<dbReference type="EMBL" id="MN739833">
    <property type="protein sequence ID" value="QHT73850.1"/>
    <property type="molecule type" value="Genomic_DNA"/>
</dbReference>
<dbReference type="SUPFAM" id="SSF57850">
    <property type="entry name" value="RING/U-box"/>
    <property type="match status" value="1"/>
</dbReference>
<comment type="pathway">
    <text evidence="2">Protein modification; protein ubiquitination.</text>
</comment>
<evidence type="ECO:0000256" key="5">
    <source>
        <dbReference type="ARBA" id="ARBA00022771"/>
    </source>
</evidence>
<reference evidence="9" key="1">
    <citation type="journal article" date="2020" name="Nature">
        <title>Giant virus diversity and host interactions through global metagenomics.</title>
        <authorList>
            <person name="Schulz F."/>
            <person name="Roux S."/>
            <person name="Paez-Espino D."/>
            <person name="Jungbluth S."/>
            <person name="Walsh D.A."/>
            <person name="Denef V.J."/>
            <person name="McMahon K.D."/>
            <person name="Konstantinidis K.T."/>
            <person name="Eloe-Fadrosh E.A."/>
            <person name="Kyrpides N.C."/>
            <person name="Woyke T."/>
        </authorList>
    </citation>
    <scope>NUCLEOTIDE SEQUENCE</scope>
    <source>
        <strain evidence="9">GVMAG-M-3300023179-4</strain>
    </source>
</reference>
<sequence>MFKLLSINMVSTSKTNCYNELCGICKEDNNNYCINCSSSGHTNCNVEIGDCGHAYHAHCLSEWLKMRKVCPLCNKVWVTKVKG</sequence>
<dbReference type="AlphaFoldDB" id="A0A6C0H0E2"/>
<keyword evidence="4" id="KW-0479">Metal-binding</keyword>
<evidence type="ECO:0000256" key="4">
    <source>
        <dbReference type="ARBA" id="ARBA00022723"/>
    </source>
</evidence>
<dbReference type="InterPro" id="IPR001841">
    <property type="entry name" value="Znf_RING"/>
</dbReference>
<keyword evidence="6" id="KW-0833">Ubl conjugation pathway</keyword>
<dbReference type="InterPro" id="IPR013083">
    <property type="entry name" value="Znf_RING/FYVE/PHD"/>
</dbReference>
<comment type="subcellular location">
    <subcellularLocation>
        <location evidence="1">Cytoplasm</location>
    </subcellularLocation>
</comment>
<protein>
    <recommendedName>
        <fullName evidence="8">RING-type domain-containing protein</fullName>
    </recommendedName>
</protein>
<dbReference type="Pfam" id="PF12678">
    <property type="entry name" value="zf-rbx1"/>
    <property type="match status" value="1"/>
</dbReference>
<evidence type="ECO:0000313" key="9">
    <source>
        <dbReference type="EMBL" id="QHT73850.1"/>
    </source>
</evidence>
<keyword evidence="3" id="KW-0963">Cytoplasm</keyword>
<evidence type="ECO:0000256" key="1">
    <source>
        <dbReference type="ARBA" id="ARBA00004496"/>
    </source>
</evidence>
<organism evidence="9">
    <name type="scientific">viral metagenome</name>
    <dbReference type="NCBI Taxonomy" id="1070528"/>
    <lineage>
        <taxon>unclassified sequences</taxon>
        <taxon>metagenomes</taxon>
        <taxon>organismal metagenomes</taxon>
    </lineage>
</organism>
<evidence type="ECO:0000256" key="7">
    <source>
        <dbReference type="ARBA" id="ARBA00022833"/>
    </source>
</evidence>
<accession>A0A6C0H0E2</accession>
<proteinExistence type="predicted"/>
<feature type="domain" description="RING-type" evidence="8">
    <location>
        <begin position="33"/>
        <end position="74"/>
    </location>
</feature>
<evidence type="ECO:0000256" key="2">
    <source>
        <dbReference type="ARBA" id="ARBA00004906"/>
    </source>
</evidence>
<dbReference type="PANTHER" id="PTHR11210">
    <property type="entry name" value="RING BOX"/>
    <property type="match status" value="1"/>
</dbReference>
<evidence type="ECO:0000259" key="8">
    <source>
        <dbReference type="PROSITE" id="PS50089"/>
    </source>
</evidence>
<dbReference type="GO" id="GO:0005737">
    <property type="term" value="C:cytoplasm"/>
    <property type="evidence" value="ECO:0007669"/>
    <property type="project" value="UniProtKB-SubCell"/>
</dbReference>
<dbReference type="Gene3D" id="3.30.40.10">
    <property type="entry name" value="Zinc/RING finger domain, C3HC4 (zinc finger)"/>
    <property type="match status" value="1"/>
</dbReference>
<dbReference type="InterPro" id="IPR051031">
    <property type="entry name" value="RING-box_E3_Ubiquitin_Ligase"/>
</dbReference>
<evidence type="ECO:0000256" key="3">
    <source>
        <dbReference type="ARBA" id="ARBA00022490"/>
    </source>
</evidence>
<dbReference type="InterPro" id="IPR024766">
    <property type="entry name" value="Znf_RING_H2"/>
</dbReference>
<dbReference type="PROSITE" id="PS50089">
    <property type="entry name" value="ZF_RING_2"/>
    <property type="match status" value="1"/>
</dbReference>
<evidence type="ECO:0000256" key="6">
    <source>
        <dbReference type="ARBA" id="ARBA00022786"/>
    </source>
</evidence>
<keyword evidence="5" id="KW-0863">Zinc-finger</keyword>
<dbReference type="GO" id="GO:0008270">
    <property type="term" value="F:zinc ion binding"/>
    <property type="evidence" value="ECO:0007669"/>
    <property type="project" value="UniProtKB-KW"/>
</dbReference>